<organism evidence="1 2">
    <name type="scientific">Vulcanisaeta moutnovskia (strain 768-28)</name>
    <dbReference type="NCBI Taxonomy" id="985053"/>
    <lineage>
        <taxon>Archaea</taxon>
        <taxon>Thermoproteota</taxon>
        <taxon>Thermoprotei</taxon>
        <taxon>Thermoproteales</taxon>
        <taxon>Thermoproteaceae</taxon>
        <taxon>Vulcanisaeta</taxon>
    </lineage>
</organism>
<evidence type="ECO:0000313" key="2">
    <source>
        <dbReference type="Proteomes" id="UP000007485"/>
    </source>
</evidence>
<dbReference type="KEGG" id="vmo:VMUT_0640"/>
<sequence length="112" mass="12939">MLPIPPEPKDIKDRIVKRRSVCNGPSCDSFSVWFGNEIAKYLWNHWNRELARAGINWQKFLSILSNHTQELIDWAIKDTLTWNDLIRILTNDVLPGTTAMTVSRKGGILDYL</sequence>
<gene>
    <name evidence="1" type="ordered locus">VMUT_0640</name>
</gene>
<dbReference type="eggNOG" id="arCOG07453">
    <property type="taxonomic scope" value="Archaea"/>
</dbReference>
<dbReference type="Proteomes" id="UP000007485">
    <property type="component" value="Chromosome"/>
</dbReference>
<name>F0QVJ8_VULM7</name>
<keyword evidence="2" id="KW-1185">Reference proteome</keyword>
<dbReference type="AlphaFoldDB" id="F0QVJ8"/>
<protein>
    <submittedName>
        <fullName evidence="1">Uncharacterized protein</fullName>
    </submittedName>
</protein>
<dbReference type="HOGENOM" id="CLU_171558_0_0_2"/>
<dbReference type="GeneID" id="10288292"/>
<evidence type="ECO:0000313" key="1">
    <source>
        <dbReference type="EMBL" id="ADY00851.1"/>
    </source>
</evidence>
<accession>F0QVJ8</accession>
<dbReference type="RefSeq" id="WP_013604014.1">
    <property type="nucleotide sequence ID" value="NC_015151.1"/>
</dbReference>
<reference evidence="1 2" key="1">
    <citation type="journal article" date="2011" name="J. Bacteriol.">
        <title>Complete genome sequence of 'Vulcanisaeta moutnovskia' strain 768-28, a novel member of the hyperthermophilic crenarchaeal genus vulcanisaeta.</title>
        <authorList>
            <person name="Gumerov V.M."/>
            <person name="Mardanov A.V."/>
            <person name="Beletsky A.V."/>
            <person name="Prokofeva M.I."/>
            <person name="Bonch-Osmolovskaya E.A."/>
            <person name="Ravin N.V."/>
            <person name="Skryabin K.G."/>
        </authorList>
    </citation>
    <scope>NUCLEOTIDE SEQUENCE [LARGE SCALE GENOMIC DNA]</scope>
    <source>
        <strain evidence="1 2">768-28</strain>
    </source>
</reference>
<proteinExistence type="predicted"/>
<dbReference type="OrthoDB" id="101774at2157"/>
<dbReference type="EMBL" id="CP002529">
    <property type="protein sequence ID" value="ADY00851.1"/>
    <property type="molecule type" value="Genomic_DNA"/>
</dbReference>